<name>A0A811URQ6_CERCA</name>
<dbReference type="AlphaFoldDB" id="A0A811URQ6"/>
<evidence type="ECO:0000313" key="2">
    <source>
        <dbReference type="EMBL" id="CAD7000595.1"/>
    </source>
</evidence>
<protein>
    <submittedName>
        <fullName evidence="2">(Mediterranean fruit fly) hypothetical protein</fullName>
    </submittedName>
</protein>
<feature type="compositionally biased region" description="Low complexity" evidence="1">
    <location>
        <begin position="94"/>
        <end position="105"/>
    </location>
</feature>
<feature type="region of interest" description="Disordered" evidence="1">
    <location>
        <begin position="80"/>
        <end position="105"/>
    </location>
</feature>
<dbReference type="Proteomes" id="UP000606786">
    <property type="component" value="Unassembled WGS sequence"/>
</dbReference>
<evidence type="ECO:0000256" key="1">
    <source>
        <dbReference type="SAM" id="MobiDB-lite"/>
    </source>
</evidence>
<accession>A0A811URQ6</accession>
<comment type="caution">
    <text evidence="2">The sequence shown here is derived from an EMBL/GenBank/DDBJ whole genome shotgun (WGS) entry which is preliminary data.</text>
</comment>
<proteinExistence type="predicted"/>
<evidence type="ECO:0000313" key="3">
    <source>
        <dbReference type="Proteomes" id="UP000606786"/>
    </source>
</evidence>
<reference evidence="2" key="1">
    <citation type="submission" date="2020-11" db="EMBL/GenBank/DDBJ databases">
        <authorList>
            <person name="Whitehead M."/>
        </authorList>
    </citation>
    <scope>NUCLEOTIDE SEQUENCE</scope>
    <source>
        <strain evidence="2">EGII</strain>
    </source>
</reference>
<organism evidence="2 3">
    <name type="scientific">Ceratitis capitata</name>
    <name type="common">Mediterranean fruit fly</name>
    <name type="synonym">Tephritis capitata</name>
    <dbReference type="NCBI Taxonomy" id="7213"/>
    <lineage>
        <taxon>Eukaryota</taxon>
        <taxon>Metazoa</taxon>
        <taxon>Ecdysozoa</taxon>
        <taxon>Arthropoda</taxon>
        <taxon>Hexapoda</taxon>
        <taxon>Insecta</taxon>
        <taxon>Pterygota</taxon>
        <taxon>Neoptera</taxon>
        <taxon>Endopterygota</taxon>
        <taxon>Diptera</taxon>
        <taxon>Brachycera</taxon>
        <taxon>Muscomorpha</taxon>
        <taxon>Tephritoidea</taxon>
        <taxon>Tephritidae</taxon>
        <taxon>Ceratitis</taxon>
        <taxon>Ceratitis</taxon>
    </lineage>
</organism>
<dbReference type="EMBL" id="CAJHJT010000012">
    <property type="protein sequence ID" value="CAD7000595.1"/>
    <property type="molecule type" value="Genomic_DNA"/>
</dbReference>
<keyword evidence="3" id="KW-1185">Reference proteome</keyword>
<sequence length="169" mass="18700">MQASVYQKRVCLSRCCLRSRGKCLNCKKCDQTNLITNDSDSDIFLTADGIFRRRCRHHQRCLSDALRPCEDAKRRLVTAANKSDHHNQCHGKSRSGSNSNSSGRGKAATATATVMVLSIRVDELLQLVERPNRWGSVCFVLGALCIAAPFDRHLANPFCNNLTAVGHPS</sequence>
<gene>
    <name evidence="2" type="ORF">CCAP1982_LOCUS9069</name>
</gene>